<dbReference type="EMBL" id="CP054000">
    <property type="protein sequence ID" value="QKH79757.1"/>
    <property type="molecule type" value="Genomic_DNA"/>
</dbReference>
<protein>
    <submittedName>
        <fullName evidence="1">Uncharacterized protein</fullName>
    </submittedName>
</protein>
<name>A0A7D4FHA2_FINMA</name>
<gene>
    <name evidence="1" type="ORF">FOC70_04830</name>
    <name evidence="2" type="ORF">FOC70_05090</name>
</gene>
<sequence length="53" mass="6326">MNMEIVINDINLNEQAIKEVSKLIAIKFMEDRAEKRREEVKRELGYGKESIRF</sequence>
<reference evidence="1 3" key="1">
    <citation type="submission" date="2020-05" db="EMBL/GenBank/DDBJ databases">
        <title>FDA dAtabase for Regulatory Grade micrObial Sequences (FDA-ARGOS): Supporting development and validation of Infectious Disease Dx tests.</title>
        <authorList>
            <person name="Pederson C."/>
            <person name="Tallon L."/>
            <person name="Sadzewicz L."/>
            <person name="Zhao X."/>
            <person name="Vavikolanu K."/>
            <person name="Mehta A."/>
            <person name="Aluvathingal J."/>
            <person name="Nadendla S."/>
            <person name="Myers T."/>
            <person name="Yan Y."/>
            <person name="Sichtig H."/>
        </authorList>
    </citation>
    <scope>NUCLEOTIDE SEQUENCE [LARGE SCALE GENOMIC DNA]</scope>
    <source>
        <strain evidence="1 3">FDAARGOS_764</strain>
    </source>
</reference>
<dbReference type="RefSeq" id="WP_002841583.1">
    <property type="nucleotide sequence ID" value="NZ_CP054000.1"/>
</dbReference>
<evidence type="ECO:0000313" key="1">
    <source>
        <dbReference type="EMBL" id="QKH79708.1"/>
    </source>
</evidence>
<evidence type="ECO:0000313" key="2">
    <source>
        <dbReference type="EMBL" id="QKH79757.1"/>
    </source>
</evidence>
<organism evidence="1 3">
    <name type="scientific">Finegoldia magna</name>
    <name type="common">Peptostreptococcus magnus</name>
    <dbReference type="NCBI Taxonomy" id="1260"/>
    <lineage>
        <taxon>Bacteria</taxon>
        <taxon>Bacillati</taxon>
        <taxon>Bacillota</taxon>
        <taxon>Tissierellia</taxon>
        <taxon>Tissierellales</taxon>
        <taxon>Peptoniphilaceae</taxon>
        <taxon>Finegoldia</taxon>
    </lineage>
</organism>
<dbReference type="Proteomes" id="UP000502899">
    <property type="component" value="Chromosome"/>
</dbReference>
<proteinExistence type="predicted"/>
<accession>A0A7D4FHA2</accession>
<dbReference type="AlphaFoldDB" id="A0A7D4FHA2"/>
<evidence type="ECO:0000313" key="3">
    <source>
        <dbReference type="Proteomes" id="UP000502899"/>
    </source>
</evidence>
<dbReference type="EMBL" id="CP054000">
    <property type="protein sequence ID" value="QKH79708.1"/>
    <property type="molecule type" value="Genomic_DNA"/>
</dbReference>